<protein>
    <recommendedName>
        <fullName evidence="7">C3H1-type domain-containing protein</fullName>
    </recommendedName>
</protein>
<keyword evidence="3" id="KW-0677">Repeat</keyword>
<dbReference type="InterPro" id="IPR000571">
    <property type="entry name" value="Znf_CCCH"/>
</dbReference>
<dbReference type="GO" id="GO:0005634">
    <property type="term" value="C:nucleus"/>
    <property type="evidence" value="ECO:0007669"/>
    <property type="project" value="TreeGrafter"/>
</dbReference>
<dbReference type="AlphaFoldDB" id="A0AAD9J113"/>
<keyword evidence="2 6" id="KW-0479">Metal-binding</keyword>
<evidence type="ECO:0000313" key="9">
    <source>
        <dbReference type="Proteomes" id="UP001208570"/>
    </source>
</evidence>
<keyword evidence="1" id="KW-0597">Phosphoprotein</keyword>
<feature type="zinc finger region" description="C3H1-type" evidence="6">
    <location>
        <begin position="133"/>
        <end position="155"/>
    </location>
</feature>
<keyword evidence="9" id="KW-1185">Reference proteome</keyword>
<dbReference type="Proteomes" id="UP001208570">
    <property type="component" value="Unassembled WGS sequence"/>
</dbReference>
<dbReference type="GO" id="GO:0003950">
    <property type="term" value="F:NAD+ poly-ADP-ribosyltransferase activity"/>
    <property type="evidence" value="ECO:0007669"/>
    <property type="project" value="TreeGrafter"/>
</dbReference>
<evidence type="ECO:0000313" key="8">
    <source>
        <dbReference type="EMBL" id="KAK2143970.1"/>
    </source>
</evidence>
<evidence type="ECO:0000256" key="6">
    <source>
        <dbReference type="PROSITE-ProRule" id="PRU00723"/>
    </source>
</evidence>
<evidence type="ECO:0000256" key="5">
    <source>
        <dbReference type="ARBA" id="ARBA00022833"/>
    </source>
</evidence>
<name>A0AAD9J113_9ANNE</name>
<accession>A0AAD9J113</accession>
<dbReference type="GO" id="GO:0008270">
    <property type="term" value="F:zinc ion binding"/>
    <property type="evidence" value="ECO:0007669"/>
    <property type="project" value="UniProtKB-KW"/>
</dbReference>
<dbReference type="InterPro" id="IPR051712">
    <property type="entry name" value="ARTD-AVP"/>
</dbReference>
<dbReference type="GO" id="GO:1990404">
    <property type="term" value="F:NAD+-protein mono-ADP-ribosyltransferase activity"/>
    <property type="evidence" value="ECO:0007669"/>
    <property type="project" value="TreeGrafter"/>
</dbReference>
<feature type="zinc finger region" description="C3H1-type" evidence="6">
    <location>
        <begin position="49"/>
        <end position="71"/>
    </location>
</feature>
<evidence type="ECO:0000256" key="4">
    <source>
        <dbReference type="ARBA" id="ARBA00022771"/>
    </source>
</evidence>
<dbReference type="Gene3D" id="1.20.120.1350">
    <property type="entry name" value="Pneumovirus matrix protein 2 (M2), zinc-binding domain"/>
    <property type="match status" value="1"/>
</dbReference>
<dbReference type="Pfam" id="PF25261">
    <property type="entry name" value="zf-CCCH_PARP12"/>
    <property type="match status" value="1"/>
</dbReference>
<comment type="caution">
    <text evidence="8">The sequence shown here is derived from an EMBL/GenBank/DDBJ whole genome shotgun (WGS) entry which is preliminary data.</text>
</comment>
<keyword evidence="4 6" id="KW-0863">Zinc-finger</keyword>
<feature type="domain" description="C3H1-type" evidence="7">
    <location>
        <begin position="133"/>
        <end position="155"/>
    </location>
</feature>
<proteinExistence type="predicted"/>
<dbReference type="EMBL" id="JAODUP010000795">
    <property type="protein sequence ID" value="KAK2143970.1"/>
    <property type="molecule type" value="Genomic_DNA"/>
</dbReference>
<keyword evidence="5 6" id="KW-0862">Zinc</keyword>
<dbReference type="PANTHER" id="PTHR45740:SF4">
    <property type="entry name" value="PROTEIN MONO-ADP-RIBOSYLTRANSFERASE PARP11"/>
    <property type="match status" value="1"/>
</dbReference>
<dbReference type="InterPro" id="IPR057602">
    <property type="entry name" value="Zfn-CCCH_PARP12"/>
</dbReference>
<dbReference type="PROSITE" id="PS50103">
    <property type="entry name" value="ZF_C3H1"/>
    <property type="match status" value="2"/>
</dbReference>
<feature type="domain" description="C3H1-type" evidence="7">
    <location>
        <begin position="49"/>
        <end position="71"/>
    </location>
</feature>
<sequence length="317" mass="36059">MYYRGARPKTSAMFTDHRHFQSDEEKLEICSKYLSVTSCNDPSCTNLHICKFFVCRLCKFGAMCKFGHDLNTAHNQRCLSRHSLIGCDLQAIKKQLVGSTGSTSFPWICRFYNSSSSRCKHGDDGFGCAALHVCLHYVKGDCIMGRKCKRNHNIFNKQCKDLLRKRGINVDRSPKLVLSELHNSLQEMKPPSSKEEKLSRFNSLGNLNLSKGFSALSLNLSGSVELIDDGDDDDDDDKDYLGGNGDGDVPDICMYNLREAGCLYKTKCHNIHCTQPFKWLYLQPRTGMWTSFEDDFNREIELKYSDPNNDVCYSQVN</sequence>
<evidence type="ECO:0000256" key="3">
    <source>
        <dbReference type="ARBA" id="ARBA00022737"/>
    </source>
</evidence>
<gene>
    <name evidence="8" type="ORF">LSH36_795g00034</name>
</gene>
<evidence type="ECO:0000256" key="2">
    <source>
        <dbReference type="ARBA" id="ARBA00022723"/>
    </source>
</evidence>
<evidence type="ECO:0000256" key="1">
    <source>
        <dbReference type="ARBA" id="ARBA00022553"/>
    </source>
</evidence>
<evidence type="ECO:0000259" key="7">
    <source>
        <dbReference type="PROSITE" id="PS50103"/>
    </source>
</evidence>
<reference evidence="8" key="1">
    <citation type="journal article" date="2023" name="Mol. Biol. Evol.">
        <title>Third-Generation Sequencing Reveals the Adaptive Role of the Epigenome in Three Deep-Sea Polychaetes.</title>
        <authorList>
            <person name="Perez M."/>
            <person name="Aroh O."/>
            <person name="Sun Y."/>
            <person name="Lan Y."/>
            <person name="Juniper S.K."/>
            <person name="Young C.R."/>
            <person name="Angers B."/>
            <person name="Qian P.Y."/>
        </authorList>
    </citation>
    <scope>NUCLEOTIDE SEQUENCE</scope>
    <source>
        <strain evidence="8">P08H-3</strain>
    </source>
</reference>
<organism evidence="8 9">
    <name type="scientific">Paralvinella palmiformis</name>
    <dbReference type="NCBI Taxonomy" id="53620"/>
    <lineage>
        <taxon>Eukaryota</taxon>
        <taxon>Metazoa</taxon>
        <taxon>Spiralia</taxon>
        <taxon>Lophotrochozoa</taxon>
        <taxon>Annelida</taxon>
        <taxon>Polychaeta</taxon>
        <taxon>Sedentaria</taxon>
        <taxon>Canalipalpata</taxon>
        <taxon>Terebellida</taxon>
        <taxon>Terebelliformia</taxon>
        <taxon>Alvinellidae</taxon>
        <taxon>Paralvinella</taxon>
    </lineage>
</organism>
<dbReference type="PANTHER" id="PTHR45740">
    <property type="entry name" value="POLY [ADP-RIBOSE] POLYMERASE"/>
    <property type="match status" value="1"/>
</dbReference>